<organism evidence="2 3">
    <name type="scientific">Carya illinoinensis</name>
    <name type="common">Pecan</name>
    <dbReference type="NCBI Taxonomy" id="32201"/>
    <lineage>
        <taxon>Eukaryota</taxon>
        <taxon>Viridiplantae</taxon>
        <taxon>Streptophyta</taxon>
        <taxon>Embryophyta</taxon>
        <taxon>Tracheophyta</taxon>
        <taxon>Spermatophyta</taxon>
        <taxon>Magnoliopsida</taxon>
        <taxon>eudicotyledons</taxon>
        <taxon>Gunneridae</taxon>
        <taxon>Pentapetalae</taxon>
        <taxon>rosids</taxon>
        <taxon>fabids</taxon>
        <taxon>Fagales</taxon>
        <taxon>Juglandaceae</taxon>
        <taxon>Carya</taxon>
    </lineage>
</organism>
<name>A0A8T1Q9E9_CARIL</name>
<dbReference type="EMBL" id="CM031814">
    <property type="protein sequence ID" value="KAG6651051.1"/>
    <property type="molecule type" value="Genomic_DNA"/>
</dbReference>
<reference evidence="2" key="1">
    <citation type="submission" date="2020-12" db="EMBL/GenBank/DDBJ databases">
        <title>WGS assembly of Carya illinoinensis cv. Pawnee.</title>
        <authorList>
            <person name="Platts A."/>
            <person name="Shu S."/>
            <person name="Wright S."/>
            <person name="Barry K."/>
            <person name="Edger P."/>
            <person name="Pires J.C."/>
            <person name="Schmutz J."/>
        </authorList>
    </citation>
    <scope>NUCLEOTIDE SEQUENCE</scope>
    <source>
        <tissue evidence="2">Leaf</tissue>
    </source>
</reference>
<accession>A0A8T1Q9E9</accession>
<proteinExistence type="predicted"/>
<keyword evidence="3" id="KW-1185">Reference proteome</keyword>
<comment type="caution">
    <text evidence="2">The sequence shown here is derived from an EMBL/GenBank/DDBJ whole genome shotgun (WGS) entry which is preliminary data.</text>
</comment>
<dbReference type="AlphaFoldDB" id="A0A8T1Q9E9"/>
<evidence type="ECO:0000313" key="3">
    <source>
        <dbReference type="Proteomes" id="UP000811609"/>
    </source>
</evidence>
<feature type="region of interest" description="Disordered" evidence="1">
    <location>
        <begin position="1"/>
        <end position="37"/>
    </location>
</feature>
<evidence type="ECO:0000256" key="1">
    <source>
        <dbReference type="SAM" id="MobiDB-lite"/>
    </source>
</evidence>
<gene>
    <name evidence="2" type="ORF">CIPAW_06G085300</name>
</gene>
<dbReference type="Proteomes" id="UP000811609">
    <property type="component" value="Chromosome 6"/>
</dbReference>
<sequence length="62" mass="6901">MGPYGQKSFKNKKQRSNSGSFNSKERGLSKAKQMAPKHLLTTMANPSIISLVVNQTFCSLKR</sequence>
<evidence type="ECO:0000313" key="2">
    <source>
        <dbReference type="EMBL" id="KAG6651051.1"/>
    </source>
</evidence>
<protein>
    <submittedName>
        <fullName evidence="2">Uncharacterized protein</fullName>
    </submittedName>
</protein>